<reference evidence="4 5" key="1">
    <citation type="submission" date="2020-08" db="EMBL/GenBank/DDBJ databases">
        <title>Oceanospirillum sp. nov. isolated from marine sediment.</title>
        <authorList>
            <person name="Ji X."/>
        </authorList>
    </citation>
    <scope>NUCLEOTIDE SEQUENCE [LARGE SCALE GENOMIC DNA]</scope>
    <source>
        <strain evidence="4 5">D5</strain>
    </source>
</reference>
<evidence type="ECO:0000313" key="5">
    <source>
        <dbReference type="Proteomes" id="UP000565262"/>
    </source>
</evidence>
<dbReference type="SUPFAM" id="SSF51735">
    <property type="entry name" value="NAD(P)-binding Rossmann-fold domains"/>
    <property type="match status" value="1"/>
</dbReference>
<evidence type="ECO:0000259" key="3">
    <source>
        <dbReference type="Pfam" id="PF08338"/>
    </source>
</evidence>
<evidence type="ECO:0000313" key="4">
    <source>
        <dbReference type="EMBL" id="MBB1488798.1"/>
    </source>
</evidence>
<feature type="domain" description="DUF1731" evidence="3">
    <location>
        <begin position="249"/>
        <end position="295"/>
    </location>
</feature>
<dbReference type="Pfam" id="PF01370">
    <property type="entry name" value="Epimerase"/>
    <property type="match status" value="1"/>
</dbReference>
<name>A0A839IV14_9GAMM</name>
<dbReference type="RefSeq" id="WP_182810566.1">
    <property type="nucleotide sequence ID" value="NZ_JACJFM010000035.1"/>
</dbReference>
<dbReference type="PANTHER" id="PTHR11092">
    <property type="entry name" value="SUGAR NUCLEOTIDE EPIMERASE RELATED"/>
    <property type="match status" value="1"/>
</dbReference>
<evidence type="ECO:0000259" key="2">
    <source>
        <dbReference type="Pfam" id="PF01370"/>
    </source>
</evidence>
<comment type="similarity">
    <text evidence="1">Belongs to the NAD(P)-dependent epimerase/dehydratase family. SDR39U1 subfamily.</text>
</comment>
<protein>
    <submittedName>
        <fullName evidence="4">TIGR01777 family protein</fullName>
    </submittedName>
</protein>
<organism evidence="4 5">
    <name type="scientific">Oceanospirillum sediminis</name>
    <dbReference type="NCBI Taxonomy" id="2760088"/>
    <lineage>
        <taxon>Bacteria</taxon>
        <taxon>Pseudomonadati</taxon>
        <taxon>Pseudomonadota</taxon>
        <taxon>Gammaproteobacteria</taxon>
        <taxon>Oceanospirillales</taxon>
        <taxon>Oceanospirillaceae</taxon>
        <taxon>Oceanospirillum</taxon>
    </lineage>
</organism>
<dbReference type="Proteomes" id="UP000565262">
    <property type="component" value="Unassembled WGS sequence"/>
</dbReference>
<dbReference type="CDD" id="cd05242">
    <property type="entry name" value="SDR_a8"/>
    <property type="match status" value="1"/>
</dbReference>
<proteinExistence type="inferred from homology"/>
<feature type="domain" description="NAD-dependent epimerase/dehydratase" evidence="2">
    <location>
        <begin position="3"/>
        <end position="215"/>
    </location>
</feature>
<dbReference type="AlphaFoldDB" id="A0A839IV14"/>
<dbReference type="InterPro" id="IPR010099">
    <property type="entry name" value="SDR39U1"/>
</dbReference>
<dbReference type="InterPro" id="IPR013549">
    <property type="entry name" value="DUF1731"/>
</dbReference>
<dbReference type="Pfam" id="PF08338">
    <property type="entry name" value="DUF1731"/>
    <property type="match status" value="1"/>
</dbReference>
<dbReference type="Gene3D" id="3.40.50.720">
    <property type="entry name" value="NAD(P)-binding Rossmann-like Domain"/>
    <property type="match status" value="1"/>
</dbReference>
<dbReference type="InterPro" id="IPR001509">
    <property type="entry name" value="Epimerase_deHydtase"/>
</dbReference>
<dbReference type="InterPro" id="IPR036291">
    <property type="entry name" value="NAD(P)-bd_dom_sf"/>
</dbReference>
<dbReference type="NCBIfam" id="TIGR01777">
    <property type="entry name" value="yfcH"/>
    <property type="match status" value="1"/>
</dbReference>
<gene>
    <name evidence="4" type="ORF">H4O21_19500</name>
</gene>
<dbReference type="EMBL" id="JACJFM010000035">
    <property type="protein sequence ID" value="MBB1488798.1"/>
    <property type="molecule type" value="Genomic_DNA"/>
</dbReference>
<comment type="caution">
    <text evidence="4">The sequence shown here is derived from an EMBL/GenBank/DDBJ whole genome shotgun (WGS) entry which is preliminary data.</text>
</comment>
<sequence>MNILITGATGFIGKALCHALIEQGHNLYVISRKPDQVNRILGCTVIASADPFCWLDIPMDAVINLAGAPIADARWSEHRKELLINSRIGPTRQLISYIEQCSHKPEVLISGSAIGIYGAHGDDDVREDSHCNDDFAHRLCQLWEAEAMAAETYGVRVCILRTGLVLGRDGGMLSRLLTPFRLGLGGHIGSGLQYMPWIHRQDLLRIITFLIDRKDLSGAFNGTAPVPVRNNTFSRILGAELKRPVLLPVPGIVLRLALGEMSQLMLRGAKVIPWRLQENGFEFEYSTLRPALQEIL</sequence>
<dbReference type="PANTHER" id="PTHR11092:SF0">
    <property type="entry name" value="EPIMERASE FAMILY PROTEIN SDR39U1"/>
    <property type="match status" value="1"/>
</dbReference>
<keyword evidence="5" id="KW-1185">Reference proteome</keyword>
<evidence type="ECO:0000256" key="1">
    <source>
        <dbReference type="ARBA" id="ARBA00009353"/>
    </source>
</evidence>
<accession>A0A839IV14</accession>